<evidence type="ECO:0000313" key="1">
    <source>
        <dbReference type="EMBL" id="MCI2285907.1"/>
    </source>
</evidence>
<accession>A0ABS9X6Q6</accession>
<reference evidence="1" key="1">
    <citation type="submission" date="2022-01" db="EMBL/GenBank/DDBJ databases">
        <title>Colwellia maritima, isolated from seawater.</title>
        <authorList>
            <person name="Kristyanto S."/>
            <person name="Jung J."/>
            <person name="Jeon C.O."/>
        </authorList>
    </citation>
    <scope>NUCLEOTIDE SEQUENCE</scope>
    <source>
        <strain evidence="1">MSW7</strain>
    </source>
</reference>
<name>A0ABS9X6Q6_9GAMM</name>
<organism evidence="1 2">
    <name type="scientific">Colwellia maritima</name>
    <dbReference type="NCBI Taxonomy" id="2912588"/>
    <lineage>
        <taxon>Bacteria</taxon>
        <taxon>Pseudomonadati</taxon>
        <taxon>Pseudomonadota</taxon>
        <taxon>Gammaproteobacteria</taxon>
        <taxon>Alteromonadales</taxon>
        <taxon>Colwelliaceae</taxon>
        <taxon>Colwellia</taxon>
    </lineage>
</organism>
<gene>
    <name evidence="1" type="ORF">L3081_24080</name>
</gene>
<dbReference type="Proteomes" id="UP001139646">
    <property type="component" value="Unassembled WGS sequence"/>
</dbReference>
<sequence length="89" mass="9974">MPLVGGESAKNRSNRLWCAKDRKGALLDLAYGTDKATNDLKEDCDIEKIVVATMLTEIFQITNLPHIIREDGLKISGFPVKFDKWLAQP</sequence>
<dbReference type="EMBL" id="JAKKSL010000007">
    <property type="protein sequence ID" value="MCI2285907.1"/>
    <property type="molecule type" value="Genomic_DNA"/>
</dbReference>
<proteinExistence type="predicted"/>
<dbReference type="RefSeq" id="WP_242288925.1">
    <property type="nucleotide sequence ID" value="NZ_JAKKSL010000007.1"/>
</dbReference>
<protein>
    <submittedName>
        <fullName evidence="1">Uncharacterized protein</fullName>
    </submittedName>
</protein>
<comment type="caution">
    <text evidence="1">The sequence shown here is derived from an EMBL/GenBank/DDBJ whole genome shotgun (WGS) entry which is preliminary data.</text>
</comment>
<dbReference type="Gene3D" id="3.40.30.10">
    <property type="entry name" value="Glutaredoxin"/>
    <property type="match status" value="1"/>
</dbReference>
<evidence type="ECO:0000313" key="2">
    <source>
        <dbReference type="Proteomes" id="UP001139646"/>
    </source>
</evidence>
<keyword evidence="2" id="KW-1185">Reference proteome</keyword>